<dbReference type="GO" id="GO:0005886">
    <property type="term" value="C:plasma membrane"/>
    <property type="evidence" value="ECO:0007669"/>
    <property type="project" value="UniProtKB-SubCell"/>
</dbReference>
<dbReference type="InterPro" id="IPR005467">
    <property type="entry name" value="His_kinase_dom"/>
</dbReference>
<evidence type="ECO:0000259" key="20">
    <source>
        <dbReference type="PROSITE" id="PS50112"/>
    </source>
</evidence>
<dbReference type="CDD" id="cd00156">
    <property type="entry name" value="REC"/>
    <property type="match status" value="1"/>
</dbReference>
<dbReference type="SMART" id="SM00304">
    <property type="entry name" value="HAMP"/>
    <property type="match status" value="1"/>
</dbReference>
<dbReference type="SMART" id="SM00448">
    <property type="entry name" value="REC"/>
    <property type="match status" value="2"/>
</dbReference>
<feature type="modified residue" description="4-aspartylphosphate" evidence="15">
    <location>
        <position position="1043"/>
    </location>
</feature>
<name>A0A6B3N566_9CYAN</name>
<dbReference type="SMART" id="SM00086">
    <property type="entry name" value="PAC"/>
    <property type="match status" value="2"/>
</dbReference>
<keyword evidence="16" id="KW-0175">Coiled coil</keyword>
<evidence type="ECO:0000259" key="19">
    <source>
        <dbReference type="PROSITE" id="PS50110"/>
    </source>
</evidence>
<dbReference type="InterPro" id="IPR013767">
    <property type="entry name" value="PAS_fold"/>
</dbReference>
<keyword evidence="4" id="KW-1003">Cell membrane</keyword>
<dbReference type="PANTHER" id="PTHR45339:SF1">
    <property type="entry name" value="HYBRID SIGNAL TRANSDUCTION HISTIDINE KINASE J"/>
    <property type="match status" value="1"/>
</dbReference>
<dbReference type="InterPro" id="IPR036641">
    <property type="entry name" value="HPT_dom_sf"/>
</dbReference>
<dbReference type="EC" id="2.7.13.3" evidence="3"/>
<dbReference type="Gene3D" id="1.20.120.160">
    <property type="entry name" value="HPT domain"/>
    <property type="match status" value="1"/>
</dbReference>
<dbReference type="InterPro" id="IPR035965">
    <property type="entry name" value="PAS-like_dom_sf"/>
</dbReference>
<dbReference type="SMART" id="SM00388">
    <property type="entry name" value="HisKA"/>
    <property type="match status" value="1"/>
</dbReference>
<dbReference type="NCBIfam" id="TIGR00229">
    <property type="entry name" value="sensory_box"/>
    <property type="match status" value="2"/>
</dbReference>
<dbReference type="InterPro" id="IPR036890">
    <property type="entry name" value="HATPase_C_sf"/>
</dbReference>
<feature type="domain" description="PAC" evidence="21">
    <location>
        <begin position="477"/>
        <end position="529"/>
    </location>
</feature>
<dbReference type="PRINTS" id="PR00344">
    <property type="entry name" value="BCTRLSENSOR"/>
</dbReference>
<dbReference type="Gene3D" id="1.10.287.130">
    <property type="match status" value="1"/>
</dbReference>
<dbReference type="Pfam" id="PF13426">
    <property type="entry name" value="PAS_9"/>
    <property type="match status" value="1"/>
</dbReference>
<keyword evidence="9" id="KW-0418">Kinase</keyword>
<organism evidence="24">
    <name type="scientific">Symploca sp. SIO1C4</name>
    <dbReference type="NCBI Taxonomy" id="2607765"/>
    <lineage>
        <taxon>Bacteria</taxon>
        <taxon>Bacillati</taxon>
        <taxon>Cyanobacteriota</taxon>
        <taxon>Cyanophyceae</taxon>
        <taxon>Coleofasciculales</taxon>
        <taxon>Coleofasciculaceae</taxon>
        <taxon>Symploca</taxon>
    </lineage>
</organism>
<evidence type="ECO:0000256" key="17">
    <source>
        <dbReference type="SAM" id="Phobius"/>
    </source>
</evidence>
<feature type="coiled-coil region" evidence="16">
    <location>
        <begin position="167"/>
        <end position="199"/>
    </location>
</feature>
<feature type="domain" description="HAMP" evidence="22">
    <location>
        <begin position="227"/>
        <end position="279"/>
    </location>
</feature>
<evidence type="ECO:0000256" key="6">
    <source>
        <dbReference type="ARBA" id="ARBA00022679"/>
    </source>
</evidence>
<dbReference type="SMART" id="SM00387">
    <property type="entry name" value="HATPase_c"/>
    <property type="match status" value="1"/>
</dbReference>
<evidence type="ECO:0000256" key="16">
    <source>
        <dbReference type="SAM" id="Coils"/>
    </source>
</evidence>
<protein>
    <recommendedName>
        <fullName evidence="3">histidine kinase</fullName>
        <ecNumber evidence="3">2.7.13.3</ecNumber>
    </recommendedName>
</protein>
<feature type="modified residue" description="Phosphohistidine" evidence="14">
    <location>
        <position position="1196"/>
    </location>
</feature>
<evidence type="ECO:0000256" key="14">
    <source>
        <dbReference type="PROSITE-ProRule" id="PRU00110"/>
    </source>
</evidence>
<dbReference type="CDD" id="cd00130">
    <property type="entry name" value="PAS"/>
    <property type="match status" value="2"/>
</dbReference>
<comment type="subcellular location">
    <subcellularLocation>
        <location evidence="2">Cell membrane</location>
        <topology evidence="2">Multi-pass membrane protein</topology>
    </subcellularLocation>
</comment>
<gene>
    <name evidence="24" type="ORF">F6J89_03735</name>
</gene>
<keyword evidence="8" id="KW-0547">Nucleotide-binding</keyword>
<feature type="domain" description="PAC" evidence="21">
    <location>
        <begin position="355"/>
        <end position="407"/>
    </location>
</feature>
<accession>A0A6B3N566</accession>
<dbReference type="PANTHER" id="PTHR45339">
    <property type="entry name" value="HYBRID SIGNAL TRANSDUCTION HISTIDINE KINASE J"/>
    <property type="match status" value="1"/>
</dbReference>
<dbReference type="PROSITE" id="PS50110">
    <property type="entry name" value="RESPONSE_REGULATORY"/>
    <property type="match status" value="2"/>
</dbReference>
<evidence type="ECO:0000313" key="24">
    <source>
        <dbReference type="EMBL" id="NER26747.1"/>
    </source>
</evidence>
<dbReference type="InterPro" id="IPR011006">
    <property type="entry name" value="CheY-like_superfamily"/>
</dbReference>
<keyword evidence="12" id="KW-0902">Two-component regulatory system</keyword>
<reference evidence="24" key="1">
    <citation type="submission" date="2019-11" db="EMBL/GenBank/DDBJ databases">
        <title>Genomic insights into an expanded diversity of filamentous marine cyanobacteria reveals the extraordinary biosynthetic potential of Moorea and Okeania.</title>
        <authorList>
            <person name="Ferreira Leao T."/>
            <person name="Wang M."/>
            <person name="Moss N."/>
            <person name="Da Silva R."/>
            <person name="Sanders J."/>
            <person name="Nurk S."/>
            <person name="Gurevich A."/>
            <person name="Humphrey G."/>
            <person name="Reher R."/>
            <person name="Zhu Q."/>
            <person name="Belda-Ferre P."/>
            <person name="Glukhov E."/>
            <person name="Rex R."/>
            <person name="Dorrestein P.C."/>
            <person name="Knight R."/>
            <person name="Pevzner P."/>
            <person name="Gerwick W.H."/>
            <person name="Gerwick L."/>
        </authorList>
    </citation>
    <scope>NUCLEOTIDE SEQUENCE</scope>
    <source>
        <strain evidence="24">SIO1C4</strain>
    </source>
</reference>
<feature type="domain" description="Response regulatory" evidence="19">
    <location>
        <begin position="994"/>
        <end position="1111"/>
    </location>
</feature>
<keyword evidence="13 17" id="KW-0472">Membrane</keyword>
<sequence length="1243" mass="138534">MKLKLKFIAGFLGTASLVALLGAVNLNNQKNVNQQFNQVTREVVPELIALEEIKILSLRMMSETYSYSLIKSESDHPNPINLNQDLVVEIHGKEDAQEEKDEFEEAMGSLGKILTELELNSKNLEIQSIAEKIYIVYRKLYQISYKIIWYKQEGRTGKDIIVARQQLEIIEENLLEIVNQAINLKLEELELENSKTNQIAEVSQLINLTAVAAVIAISLTLGIFLAQRITKPIILLKEAASKIGQGKFDTKVDIKTQDELKVLADAFNKMVDQLEETTVSKSYLNNIIKSLSDALIVFNKNKEIKRFNTAILSLSGYQTYELLEQPLNLIFRQSDWLDILNFNQDKNSIQNSFLGRRETILIAKDGCQLPVSVTASVMENAEGELEGFVCLVQDISAKKKAQAALRRQALMFETIYDGVIITDFQGIIIDYNPAAEGMFGYKKDEVLGKNANIVYRTTTQIDTTKCMLDSLLAEGRWAGEIEFIRNNGSKGVCETVFVPLHNERGELTAAMGVNHDITERKQHENQLIEARETALQATQAKSQFLANMSHEIRTPMNGVLGMSELLLTTELTTQQRDFVQTLQVSGEHLLRVINDILDFSKLEAGEMQLDISEFSLNQCLEEVLDLCSTQANKKNLELCLFIDNEVPRQLAGDAGRLRQILTNLIFNAIKFTDQGEVVIQVSLVSVAEREMGRWGDGEKELSVRDQFGTNSHWEALSLLPQPSISEETIEPDKQQPIQLRFAVKDTGIGITPADQKKLFQSFSQVDESSTRKYTGTGLGLSICKQLVELMAGKIGVESQRGVGSTFWFTANLGKVSADSSTEIIDQIDNSIPASLDFLIGKRVLVVDDRAINRQIVQHQLSAKGMEVDEAENGIAALNALQVAAEAGKLYDVALLDMKLPKIDGSTLGRLILAQPDWAQTKLVLMTSLHAGDTGEPLLKSGFSDYLVKPVKESRLLHSLLKVLAPQQHSPIIHQHWIRNEEASIFEQGQQQDLKILLVEDTPINLKLVKHQVRMLGYQADWADNGQQALEKLAFGNYDIVLMDCQMPVMDGYQATRSLRQREGTSRHTIVIGMTAYAMQGDRQKCLEAGMDDYLSKPVMIKDLGPMLKRWSSLLQSDLEAEKSLCASETGIFDSKAKSHSCSELIDWQHLKEISGGEPSFQLELVQEFIQDAATWIDEAKQALAAQDSDALAKKAHQIQGASSSVAIPKISQIAAQLYTQVKGGNLEGADELIAELESDISRL</sequence>
<evidence type="ECO:0000256" key="1">
    <source>
        <dbReference type="ARBA" id="ARBA00000085"/>
    </source>
</evidence>
<dbReference type="Gene3D" id="3.40.50.2300">
    <property type="match status" value="2"/>
</dbReference>
<dbReference type="PROSITE" id="PS50885">
    <property type="entry name" value="HAMP"/>
    <property type="match status" value="1"/>
</dbReference>
<dbReference type="FunFam" id="1.10.287.130:FF:000002">
    <property type="entry name" value="Two-component osmosensing histidine kinase"/>
    <property type="match status" value="1"/>
</dbReference>
<dbReference type="InterPro" id="IPR003660">
    <property type="entry name" value="HAMP_dom"/>
</dbReference>
<comment type="catalytic activity">
    <reaction evidence="1">
        <text>ATP + protein L-histidine = ADP + protein N-phospho-L-histidine.</text>
        <dbReference type="EC" id="2.7.13.3"/>
    </reaction>
</comment>
<dbReference type="InterPro" id="IPR004358">
    <property type="entry name" value="Sig_transdc_His_kin-like_C"/>
</dbReference>
<keyword evidence="5 15" id="KW-0597">Phosphoprotein</keyword>
<dbReference type="Gene3D" id="6.10.340.10">
    <property type="match status" value="1"/>
</dbReference>
<dbReference type="Pfam" id="PF01627">
    <property type="entry name" value="Hpt"/>
    <property type="match status" value="1"/>
</dbReference>
<evidence type="ECO:0000259" key="22">
    <source>
        <dbReference type="PROSITE" id="PS50885"/>
    </source>
</evidence>
<dbReference type="PROSITE" id="PS50112">
    <property type="entry name" value="PAS"/>
    <property type="match status" value="2"/>
</dbReference>
<evidence type="ECO:0000256" key="4">
    <source>
        <dbReference type="ARBA" id="ARBA00022475"/>
    </source>
</evidence>
<dbReference type="CDD" id="cd17546">
    <property type="entry name" value="REC_hyHK_CKI1_RcsC-like"/>
    <property type="match status" value="1"/>
</dbReference>
<dbReference type="Pfam" id="PF00072">
    <property type="entry name" value="Response_reg"/>
    <property type="match status" value="2"/>
</dbReference>
<dbReference type="Gene3D" id="3.30.450.20">
    <property type="entry name" value="PAS domain"/>
    <property type="match status" value="2"/>
</dbReference>
<dbReference type="GO" id="GO:0000155">
    <property type="term" value="F:phosphorelay sensor kinase activity"/>
    <property type="evidence" value="ECO:0007669"/>
    <property type="project" value="InterPro"/>
</dbReference>
<feature type="domain" description="Histidine kinase" evidence="18">
    <location>
        <begin position="547"/>
        <end position="814"/>
    </location>
</feature>
<dbReference type="InterPro" id="IPR001610">
    <property type="entry name" value="PAC"/>
</dbReference>
<dbReference type="CDD" id="cd00082">
    <property type="entry name" value="HisKA"/>
    <property type="match status" value="1"/>
</dbReference>
<dbReference type="SUPFAM" id="SSF55874">
    <property type="entry name" value="ATPase domain of HSP90 chaperone/DNA topoisomerase II/histidine kinase"/>
    <property type="match status" value="1"/>
</dbReference>
<evidence type="ECO:0000256" key="13">
    <source>
        <dbReference type="ARBA" id="ARBA00023136"/>
    </source>
</evidence>
<dbReference type="InterPro" id="IPR000700">
    <property type="entry name" value="PAS-assoc_C"/>
</dbReference>
<feature type="domain" description="PAS" evidence="20">
    <location>
        <begin position="404"/>
        <end position="450"/>
    </location>
</feature>
<evidence type="ECO:0000256" key="11">
    <source>
        <dbReference type="ARBA" id="ARBA00022989"/>
    </source>
</evidence>
<feature type="transmembrane region" description="Helical" evidence="17">
    <location>
        <begin position="205"/>
        <end position="226"/>
    </location>
</feature>
<dbReference type="InterPro" id="IPR000014">
    <property type="entry name" value="PAS"/>
</dbReference>
<evidence type="ECO:0000256" key="10">
    <source>
        <dbReference type="ARBA" id="ARBA00022840"/>
    </source>
</evidence>
<keyword evidence="6" id="KW-0808">Transferase</keyword>
<dbReference type="SUPFAM" id="SSF52172">
    <property type="entry name" value="CheY-like"/>
    <property type="match status" value="2"/>
</dbReference>
<dbReference type="InterPro" id="IPR001789">
    <property type="entry name" value="Sig_transdc_resp-reg_receiver"/>
</dbReference>
<evidence type="ECO:0000259" key="21">
    <source>
        <dbReference type="PROSITE" id="PS50113"/>
    </source>
</evidence>
<dbReference type="EMBL" id="JAAHFQ010000047">
    <property type="protein sequence ID" value="NER26747.1"/>
    <property type="molecule type" value="Genomic_DNA"/>
</dbReference>
<evidence type="ECO:0000256" key="8">
    <source>
        <dbReference type="ARBA" id="ARBA00022741"/>
    </source>
</evidence>
<feature type="domain" description="PAS" evidence="20">
    <location>
        <begin position="280"/>
        <end position="325"/>
    </location>
</feature>
<dbReference type="InterPro" id="IPR003594">
    <property type="entry name" value="HATPase_dom"/>
</dbReference>
<feature type="domain" description="Response regulatory" evidence="19">
    <location>
        <begin position="842"/>
        <end position="963"/>
    </location>
</feature>
<feature type="modified residue" description="4-aspartylphosphate" evidence="15">
    <location>
        <position position="896"/>
    </location>
</feature>
<dbReference type="SUPFAM" id="SSF55785">
    <property type="entry name" value="PYP-like sensor domain (PAS domain)"/>
    <property type="match status" value="2"/>
</dbReference>
<dbReference type="GO" id="GO:0005524">
    <property type="term" value="F:ATP binding"/>
    <property type="evidence" value="ECO:0007669"/>
    <property type="project" value="UniProtKB-KW"/>
</dbReference>
<evidence type="ECO:0000256" key="15">
    <source>
        <dbReference type="PROSITE-ProRule" id="PRU00169"/>
    </source>
</evidence>
<evidence type="ECO:0000256" key="7">
    <source>
        <dbReference type="ARBA" id="ARBA00022692"/>
    </source>
</evidence>
<comment type="caution">
    <text evidence="24">The sequence shown here is derived from an EMBL/GenBank/DDBJ whole genome shotgun (WGS) entry which is preliminary data.</text>
</comment>
<evidence type="ECO:0000259" key="18">
    <source>
        <dbReference type="PROSITE" id="PS50109"/>
    </source>
</evidence>
<feature type="domain" description="HPt" evidence="23">
    <location>
        <begin position="1157"/>
        <end position="1243"/>
    </location>
</feature>
<dbReference type="InterPro" id="IPR003661">
    <property type="entry name" value="HisK_dim/P_dom"/>
</dbReference>
<dbReference type="PROSITE" id="PS50894">
    <property type="entry name" value="HPT"/>
    <property type="match status" value="1"/>
</dbReference>
<evidence type="ECO:0000256" key="12">
    <source>
        <dbReference type="ARBA" id="ARBA00023012"/>
    </source>
</evidence>
<evidence type="ECO:0000256" key="2">
    <source>
        <dbReference type="ARBA" id="ARBA00004651"/>
    </source>
</evidence>
<dbReference type="Pfam" id="PF02518">
    <property type="entry name" value="HATPase_c"/>
    <property type="match status" value="1"/>
</dbReference>
<dbReference type="SUPFAM" id="SSF158472">
    <property type="entry name" value="HAMP domain-like"/>
    <property type="match status" value="1"/>
</dbReference>
<dbReference type="Pfam" id="PF00989">
    <property type="entry name" value="PAS"/>
    <property type="match status" value="1"/>
</dbReference>
<evidence type="ECO:0000256" key="9">
    <source>
        <dbReference type="ARBA" id="ARBA00022777"/>
    </source>
</evidence>
<keyword evidence="11 17" id="KW-1133">Transmembrane helix</keyword>
<dbReference type="SUPFAM" id="SSF47226">
    <property type="entry name" value="Histidine-containing phosphotransfer domain, HPT domain"/>
    <property type="match status" value="1"/>
</dbReference>
<evidence type="ECO:0000259" key="23">
    <source>
        <dbReference type="PROSITE" id="PS50894"/>
    </source>
</evidence>
<dbReference type="InterPro" id="IPR008207">
    <property type="entry name" value="Sig_transdc_His_kin_Hpt_dom"/>
</dbReference>
<dbReference type="PROSITE" id="PS50109">
    <property type="entry name" value="HIS_KIN"/>
    <property type="match status" value="1"/>
</dbReference>
<proteinExistence type="predicted"/>
<dbReference type="Pfam" id="PF00512">
    <property type="entry name" value="HisKA"/>
    <property type="match status" value="1"/>
</dbReference>
<dbReference type="CDD" id="cd06225">
    <property type="entry name" value="HAMP"/>
    <property type="match status" value="1"/>
</dbReference>
<evidence type="ECO:0000256" key="5">
    <source>
        <dbReference type="ARBA" id="ARBA00022553"/>
    </source>
</evidence>
<dbReference type="Pfam" id="PF00672">
    <property type="entry name" value="HAMP"/>
    <property type="match status" value="1"/>
</dbReference>
<keyword evidence="7 17" id="KW-0812">Transmembrane</keyword>
<dbReference type="CDD" id="cd16922">
    <property type="entry name" value="HATPase_EvgS-ArcB-TorS-like"/>
    <property type="match status" value="1"/>
</dbReference>
<dbReference type="SMART" id="SM00091">
    <property type="entry name" value="PAS"/>
    <property type="match status" value="2"/>
</dbReference>
<keyword evidence="10" id="KW-0067">ATP-binding</keyword>
<dbReference type="AlphaFoldDB" id="A0A6B3N566"/>
<dbReference type="SUPFAM" id="SSF47384">
    <property type="entry name" value="Homodimeric domain of signal transducing histidine kinase"/>
    <property type="match status" value="1"/>
</dbReference>
<dbReference type="Gene3D" id="3.30.565.10">
    <property type="entry name" value="Histidine kinase-like ATPase, C-terminal domain"/>
    <property type="match status" value="1"/>
</dbReference>
<evidence type="ECO:0000256" key="3">
    <source>
        <dbReference type="ARBA" id="ARBA00012438"/>
    </source>
</evidence>
<dbReference type="PROSITE" id="PS50113">
    <property type="entry name" value="PAC"/>
    <property type="match status" value="2"/>
</dbReference>
<dbReference type="GO" id="GO:0006355">
    <property type="term" value="P:regulation of DNA-templated transcription"/>
    <property type="evidence" value="ECO:0007669"/>
    <property type="project" value="InterPro"/>
</dbReference>
<dbReference type="InterPro" id="IPR036097">
    <property type="entry name" value="HisK_dim/P_sf"/>
</dbReference>